<reference evidence="1" key="1">
    <citation type="submission" date="2018-11" db="EMBL/GenBank/DDBJ databases">
        <authorList>
            <person name="Alioto T."/>
            <person name="Alioto T."/>
        </authorList>
    </citation>
    <scope>NUCLEOTIDE SEQUENCE</scope>
</reference>
<comment type="caution">
    <text evidence="1">The sequence shown here is derived from an EMBL/GenBank/DDBJ whole genome shotgun (WGS) entry which is preliminary data.</text>
</comment>
<accession>A0A8B6CCY3</accession>
<name>A0A8B6CCY3_MYTGA</name>
<evidence type="ECO:0008006" key="3">
    <source>
        <dbReference type="Google" id="ProtNLM"/>
    </source>
</evidence>
<dbReference type="OrthoDB" id="6137445at2759"/>
<dbReference type="AlphaFoldDB" id="A0A8B6CCY3"/>
<gene>
    <name evidence="1" type="ORF">MGAL_10B010874</name>
</gene>
<dbReference type="Proteomes" id="UP000596742">
    <property type="component" value="Unassembled WGS sequence"/>
</dbReference>
<protein>
    <recommendedName>
        <fullName evidence="3">SWIM-type domain-containing protein</fullName>
    </recommendedName>
</protein>
<keyword evidence="2" id="KW-1185">Reference proteome</keyword>
<feature type="non-terminal residue" evidence="1">
    <location>
        <position position="1"/>
    </location>
</feature>
<organism evidence="1 2">
    <name type="scientific">Mytilus galloprovincialis</name>
    <name type="common">Mediterranean mussel</name>
    <dbReference type="NCBI Taxonomy" id="29158"/>
    <lineage>
        <taxon>Eukaryota</taxon>
        <taxon>Metazoa</taxon>
        <taxon>Spiralia</taxon>
        <taxon>Lophotrochozoa</taxon>
        <taxon>Mollusca</taxon>
        <taxon>Bivalvia</taxon>
        <taxon>Autobranchia</taxon>
        <taxon>Pteriomorphia</taxon>
        <taxon>Mytilida</taxon>
        <taxon>Mytiloidea</taxon>
        <taxon>Mytilidae</taxon>
        <taxon>Mytilinae</taxon>
        <taxon>Mytilus</taxon>
    </lineage>
</organism>
<sequence>MTIVRWVVESANARIKRWKYLSHVLPNKQVPYIGDYVCIVCGISNKYLPPLSPGNSHYIGRCGCDNEEALAAKMLYLSKRVNTLKQRVEEENLERRKTIWKEPDNHTLDDFPLLDEEDLRNITCGVYQLKLSTSYIQEHLEGNCQILIHKEDEHLIRVKLQSRHVSSKTYILWIEYTSAEITAWYCKCRAGARVVGVCAHIASILWYLGYARHNQDISYGVQNWGAYLEDAASIPQAVDESDIDCLERNYDQLWMKHCLLKRTNRYIQFSKGLMTCGALLVSNQRTIRNRSHTNGCSLIVWNGSTIANRRYNQVWQ</sequence>
<evidence type="ECO:0000313" key="2">
    <source>
        <dbReference type="Proteomes" id="UP000596742"/>
    </source>
</evidence>
<proteinExistence type="predicted"/>
<dbReference type="EMBL" id="UYJE01001519">
    <property type="protein sequence ID" value="VDI02738.1"/>
    <property type="molecule type" value="Genomic_DNA"/>
</dbReference>
<evidence type="ECO:0000313" key="1">
    <source>
        <dbReference type="EMBL" id="VDI02738.1"/>
    </source>
</evidence>